<evidence type="ECO:0000313" key="2">
    <source>
        <dbReference type="EMBL" id="NHO67005.1"/>
    </source>
</evidence>
<keyword evidence="1" id="KW-0472">Membrane</keyword>
<keyword evidence="1" id="KW-0812">Transmembrane</keyword>
<feature type="transmembrane region" description="Helical" evidence="1">
    <location>
        <begin position="36"/>
        <end position="56"/>
    </location>
</feature>
<dbReference type="Pfam" id="PF11293">
    <property type="entry name" value="DUF3094"/>
    <property type="match status" value="1"/>
</dbReference>
<gene>
    <name evidence="2" type="ORF">G8770_15750</name>
</gene>
<name>A0A9E5T184_9GAMM</name>
<keyword evidence="1" id="KW-1133">Transmembrane helix</keyword>
<accession>A0A9E5T184</accession>
<dbReference type="RefSeq" id="WP_167188885.1">
    <property type="nucleotide sequence ID" value="NZ_JAAONZ010000013.1"/>
</dbReference>
<protein>
    <submittedName>
        <fullName evidence="2">DUF3094 family protein</fullName>
    </submittedName>
</protein>
<sequence length="61" mass="7142">MPAAKRLSPEDQQRVDRYLTSGVHQTDRKPFRVWRLFAFIWLVLGVMSAISYWLAINHGVI</sequence>
<proteinExistence type="predicted"/>
<organism evidence="2 3">
    <name type="scientific">Pseudomaricurvus hydrocarbonicus</name>
    <dbReference type="NCBI Taxonomy" id="1470433"/>
    <lineage>
        <taxon>Bacteria</taxon>
        <taxon>Pseudomonadati</taxon>
        <taxon>Pseudomonadota</taxon>
        <taxon>Gammaproteobacteria</taxon>
        <taxon>Cellvibrionales</taxon>
        <taxon>Cellvibrionaceae</taxon>
        <taxon>Pseudomaricurvus</taxon>
    </lineage>
</organism>
<evidence type="ECO:0000313" key="3">
    <source>
        <dbReference type="Proteomes" id="UP000787472"/>
    </source>
</evidence>
<dbReference type="AlphaFoldDB" id="A0A9E5T184"/>
<keyword evidence="3" id="KW-1185">Reference proteome</keyword>
<dbReference type="InterPro" id="IPR021444">
    <property type="entry name" value="DUF3094"/>
</dbReference>
<evidence type="ECO:0000256" key="1">
    <source>
        <dbReference type="SAM" id="Phobius"/>
    </source>
</evidence>
<dbReference type="Proteomes" id="UP000787472">
    <property type="component" value="Unassembled WGS sequence"/>
</dbReference>
<reference evidence="2" key="1">
    <citation type="submission" date="2020-03" db="EMBL/GenBank/DDBJ databases">
        <authorList>
            <person name="Guo F."/>
        </authorList>
    </citation>
    <scope>NUCLEOTIDE SEQUENCE</scope>
    <source>
        <strain evidence="2">JCM 30134</strain>
    </source>
</reference>
<dbReference type="EMBL" id="JAAONZ010000013">
    <property type="protein sequence ID" value="NHO67005.1"/>
    <property type="molecule type" value="Genomic_DNA"/>
</dbReference>
<comment type="caution">
    <text evidence="2">The sequence shown here is derived from an EMBL/GenBank/DDBJ whole genome shotgun (WGS) entry which is preliminary data.</text>
</comment>